<dbReference type="PIRSF" id="PIRSF002854">
    <property type="entry name" value="MetQ"/>
    <property type="match status" value="1"/>
</dbReference>
<reference evidence="11 12" key="1">
    <citation type="submission" date="2019-11" db="EMBL/GenBank/DDBJ databases">
        <authorList>
            <person name="Ren C."/>
            <person name="Wang H."/>
            <person name="Xu Y."/>
        </authorList>
    </citation>
    <scope>NUCLEOTIDE SEQUENCE [LARGE SCALE GENOMIC DNA]</scope>
    <source>
        <strain evidence="12">JNU-WLY1368</strain>
        <strain evidence="9 11">LBM 19010</strain>
    </source>
</reference>
<dbReference type="SUPFAM" id="SSF53850">
    <property type="entry name" value="Periplasmic binding protein-like II"/>
    <property type="match status" value="1"/>
</dbReference>
<evidence type="ECO:0000256" key="2">
    <source>
        <dbReference type="ARBA" id="ARBA00022729"/>
    </source>
</evidence>
<dbReference type="PANTHER" id="PTHR30429:SF0">
    <property type="entry name" value="METHIONINE-BINDING LIPOPROTEIN METQ"/>
    <property type="match status" value="1"/>
</dbReference>
<dbReference type="Gene3D" id="3.40.190.10">
    <property type="entry name" value="Periplasmic binding protein-like II"/>
    <property type="match status" value="2"/>
</dbReference>
<evidence type="ECO:0000256" key="4">
    <source>
        <dbReference type="ARBA" id="ARBA00023139"/>
    </source>
</evidence>
<evidence type="ECO:0000313" key="11">
    <source>
        <dbReference type="Proteomes" id="UP000501316"/>
    </source>
</evidence>
<comment type="subcellular location">
    <subcellularLocation>
        <location evidence="1">Membrane</location>
        <topology evidence="1">Lipid-anchor</topology>
    </subcellularLocation>
</comment>
<feature type="lipid moiety-binding region" description="S-diacylglycerol cysteine" evidence="7">
    <location>
        <position position="21"/>
    </location>
</feature>
<keyword evidence="5 6" id="KW-0449">Lipoprotein</keyword>
<feature type="signal peptide" evidence="8">
    <location>
        <begin position="1"/>
        <end position="19"/>
    </location>
</feature>
<keyword evidence="3" id="KW-0472">Membrane</keyword>
<keyword evidence="4" id="KW-0564">Palmitate</keyword>
<dbReference type="Proteomes" id="UP000509623">
    <property type="component" value="Chromosome"/>
</dbReference>
<proteinExistence type="inferred from homology"/>
<dbReference type="AlphaFoldDB" id="A0A859DPE6"/>
<keyword evidence="12" id="KW-1185">Reference proteome</keyword>
<dbReference type="EMBL" id="CP046161">
    <property type="protein sequence ID" value="QKO29908.1"/>
    <property type="molecule type" value="Genomic_DNA"/>
</dbReference>
<accession>A0A859DPE6</accession>
<dbReference type="GO" id="GO:0016020">
    <property type="term" value="C:membrane"/>
    <property type="evidence" value="ECO:0007669"/>
    <property type="project" value="UniProtKB-SubCell"/>
</dbReference>
<evidence type="ECO:0000313" key="12">
    <source>
        <dbReference type="Proteomes" id="UP000509623"/>
    </source>
</evidence>
<sequence>MKKLLAFTLTAVLAAGTLAGCGGASSSAASTNTAAAKGTIIVGASPSPHEEILNGVVKQQLAKEGYTLVVKEFSDYVQPNLALEGKNLDANYFQHKPYMDSFNKEKNTHLVSMGPIHYEPFGIYAGKTKKLADLKDGATIAVPNDTTNEARALLLLQDNGILKLKANAGITATQKDIAENPKHIKIQEIEAAQLPRAIQDVDLAVINGNYAISGGLKVSDALAMEKNSSLAAKTYANVLAVRQGDENRAELKALYKALTSKETQDYINKKYSGAVVPSTQA</sequence>
<organism evidence="9 11">
    <name type="scientific">Caproicibacterium lactatifermentans</name>
    <dbReference type="NCBI Taxonomy" id="2666138"/>
    <lineage>
        <taxon>Bacteria</taxon>
        <taxon>Bacillati</taxon>
        <taxon>Bacillota</taxon>
        <taxon>Clostridia</taxon>
        <taxon>Eubacteriales</taxon>
        <taxon>Oscillospiraceae</taxon>
        <taxon>Caproicibacterium</taxon>
    </lineage>
</organism>
<reference evidence="10" key="2">
    <citation type="journal article" date="2021" name="Appl. Environ. Microbiol.">
        <title>Adaptability of a Caproate-Producing Bacterium Contributes to Its Dominance in an Anaerobic Fermentation System.</title>
        <authorList>
            <person name="Wang H."/>
            <person name="Gu Y."/>
            <person name="Zhou W."/>
            <person name="Zhao D."/>
            <person name="Qiao Z."/>
            <person name="Zheng J."/>
            <person name="Gao J."/>
            <person name="Chen X."/>
            <person name="Ren C."/>
            <person name="Xu Y."/>
        </authorList>
    </citation>
    <scope>NUCLEOTIDE SEQUENCE</scope>
    <source>
        <strain evidence="10">JNU-WLY1368</strain>
    </source>
</reference>
<comment type="similarity">
    <text evidence="6">Belongs to the nlpA lipoprotein family.</text>
</comment>
<evidence type="ECO:0000256" key="5">
    <source>
        <dbReference type="ARBA" id="ARBA00023288"/>
    </source>
</evidence>
<name>A0A859DPE6_9FIRM</name>
<protein>
    <recommendedName>
        <fullName evidence="6">Lipoprotein</fullName>
    </recommendedName>
</protein>
<evidence type="ECO:0000256" key="7">
    <source>
        <dbReference type="PIRSR" id="PIRSR002854-1"/>
    </source>
</evidence>
<evidence type="ECO:0000256" key="1">
    <source>
        <dbReference type="ARBA" id="ARBA00004635"/>
    </source>
</evidence>
<dbReference type="Pfam" id="PF03180">
    <property type="entry name" value="Lipoprotein_9"/>
    <property type="match status" value="1"/>
</dbReference>
<dbReference type="RefSeq" id="WP_086036431.1">
    <property type="nucleotide sequence ID" value="NZ_CP046051.1"/>
</dbReference>
<evidence type="ECO:0000313" key="10">
    <source>
        <dbReference type="EMBL" id="QKO29908.1"/>
    </source>
</evidence>
<dbReference type="Proteomes" id="UP000501316">
    <property type="component" value="Chromosome"/>
</dbReference>
<dbReference type="EMBL" id="CP046051">
    <property type="protein sequence ID" value="QKN23414.1"/>
    <property type="molecule type" value="Genomic_DNA"/>
</dbReference>
<feature type="chain" id="PRO_5044663962" description="Lipoprotein" evidence="8">
    <location>
        <begin position="20"/>
        <end position="281"/>
    </location>
</feature>
<evidence type="ECO:0000313" key="9">
    <source>
        <dbReference type="EMBL" id="QKN23414.1"/>
    </source>
</evidence>
<reference evidence="10" key="3">
    <citation type="journal article" date="2022" name="Int. J. Syst. Evol. Microbiol.">
        <title>Caproicibacterium lactatifermentans sp. nov., isolated from pit clay used for the production of Chinese strong aroma-type liquor.</title>
        <authorList>
            <person name="Wang H."/>
            <person name="Gu Y."/>
            <person name="Zhao D."/>
            <person name="Qiao Z."/>
            <person name="Zheng J."/>
            <person name="Gao J."/>
            <person name="Ren C."/>
            <person name="Xu Y."/>
        </authorList>
    </citation>
    <scope>NUCLEOTIDE SEQUENCE</scope>
    <source>
        <strain evidence="10">JNU-WLY1368</strain>
    </source>
</reference>
<dbReference type="CDD" id="cd13597">
    <property type="entry name" value="PBP2_lipoprotein_Tp32"/>
    <property type="match status" value="1"/>
</dbReference>
<dbReference type="PANTHER" id="PTHR30429">
    <property type="entry name" value="D-METHIONINE-BINDING LIPOPROTEIN METQ"/>
    <property type="match status" value="1"/>
</dbReference>
<dbReference type="KEGG" id="clf:GJQ69_02245"/>
<evidence type="ECO:0000256" key="3">
    <source>
        <dbReference type="ARBA" id="ARBA00023136"/>
    </source>
</evidence>
<evidence type="ECO:0000256" key="8">
    <source>
        <dbReference type="SAM" id="SignalP"/>
    </source>
</evidence>
<dbReference type="InterPro" id="IPR004872">
    <property type="entry name" value="Lipoprotein_NlpA"/>
</dbReference>
<gene>
    <name evidence="9" type="ORF">GJQ69_02245</name>
    <name evidence="10" type="ORF">GKP14_02110</name>
</gene>
<dbReference type="PROSITE" id="PS51257">
    <property type="entry name" value="PROKAR_LIPOPROTEIN"/>
    <property type="match status" value="1"/>
</dbReference>
<evidence type="ECO:0000256" key="6">
    <source>
        <dbReference type="PIRNR" id="PIRNR002854"/>
    </source>
</evidence>
<keyword evidence="2 8" id="KW-0732">Signal</keyword>